<keyword evidence="1" id="KW-1133">Transmembrane helix</keyword>
<evidence type="ECO:0000313" key="3">
    <source>
        <dbReference type="Proteomes" id="UP000030762"/>
    </source>
</evidence>
<feature type="transmembrane region" description="Helical" evidence="1">
    <location>
        <begin position="89"/>
        <end position="109"/>
    </location>
</feature>
<name>T0Q910_SAPDV</name>
<feature type="transmembrane region" description="Helical" evidence="1">
    <location>
        <begin position="51"/>
        <end position="69"/>
    </location>
</feature>
<keyword evidence="1" id="KW-0812">Transmembrane</keyword>
<feature type="transmembrane region" description="Helical" evidence="1">
    <location>
        <begin position="115"/>
        <end position="135"/>
    </location>
</feature>
<sequence>MAPPGETDAPSCIVGIPQVENVMTPPRGDKDTAKLQAYASVMSTWVSDGPWVVMILVLAPIAVPMLALASRLISVPLRPIQVWQSLPKVRLVLCSLFLMAELTLLVLTCPFTAQIWFWSLLEFSTVVNFAVYLLDPRALHVTSALDALCLPLRPFVAAPCVIIGLLRDVPSAHVVAFAAASLGISIETLVFAASDGSHVSAARAFDADQAQAAATRRLAWPRMAIALFIAITGVYNQMFLHSWPAGVWNAKQVFAPGINGLLATHRNSVYSITTDMSKKRCDNTTRSGKLIFAVSVAIKPEPSIEEGLPLVVFECLAKRNHSFVPFLLAPSSSDESFETAFAYNASIALVDRQKSLLFSVSIQGENCSDVINYDFNATQTYAAVPPAAYIQYLQITSSVPTLGVLQLALACKYLVQHTMLSVLVLFCALQNWRLWLCFDGILAHGLYIADRKTAALIDLAFGDNLKVWFQLRQSVQTACVHCTSFTTIFLKGALVQCSATMLAILFYCITGSAPLPTYFLLLMGLIGSLSTLAMLWPLAAALDIQRKHGQTLSTQLLELHFRCLDKTIIPDHADACIALFESIMENVERYEHRMTFFGFAITMPRLATMGAALPSLVSFIAFHVVPSTWASFNAFSVMENATYAAAINPANNTYSG</sequence>
<proteinExistence type="predicted"/>
<reference evidence="2 3" key="1">
    <citation type="submission" date="2012-04" db="EMBL/GenBank/DDBJ databases">
        <title>The Genome Sequence of Saprolegnia declina VS20.</title>
        <authorList>
            <consortium name="The Broad Institute Genome Sequencing Platform"/>
            <person name="Russ C."/>
            <person name="Nusbaum C."/>
            <person name="Tyler B."/>
            <person name="van West P."/>
            <person name="Dieguez-Uribeondo J."/>
            <person name="de Bruijn I."/>
            <person name="Tripathy S."/>
            <person name="Jiang R."/>
            <person name="Young S.K."/>
            <person name="Zeng Q."/>
            <person name="Gargeya S."/>
            <person name="Fitzgerald M."/>
            <person name="Haas B."/>
            <person name="Abouelleil A."/>
            <person name="Alvarado L."/>
            <person name="Arachchi H.M."/>
            <person name="Berlin A."/>
            <person name="Chapman S.B."/>
            <person name="Goldberg J."/>
            <person name="Griggs A."/>
            <person name="Gujja S."/>
            <person name="Hansen M."/>
            <person name="Howarth C."/>
            <person name="Imamovic A."/>
            <person name="Larimer J."/>
            <person name="McCowen C."/>
            <person name="Montmayeur A."/>
            <person name="Murphy C."/>
            <person name="Neiman D."/>
            <person name="Pearson M."/>
            <person name="Priest M."/>
            <person name="Roberts A."/>
            <person name="Saif S."/>
            <person name="Shea T."/>
            <person name="Sisk P."/>
            <person name="Sykes S."/>
            <person name="Wortman J."/>
            <person name="Nusbaum C."/>
            <person name="Birren B."/>
        </authorList>
    </citation>
    <scope>NUCLEOTIDE SEQUENCE [LARGE SCALE GENOMIC DNA]</scope>
    <source>
        <strain evidence="2 3">VS20</strain>
    </source>
</reference>
<feature type="transmembrane region" description="Helical" evidence="1">
    <location>
        <begin position="606"/>
        <end position="625"/>
    </location>
</feature>
<dbReference type="VEuPathDB" id="FungiDB:SDRG_12227"/>
<evidence type="ECO:0000256" key="1">
    <source>
        <dbReference type="SAM" id="Phobius"/>
    </source>
</evidence>
<dbReference type="RefSeq" id="XP_008616512.1">
    <property type="nucleotide sequence ID" value="XM_008618290.1"/>
</dbReference>
<protein>
    <submittedName>
        <fullName evidence="2">Uncharacterized protein</fullName>
    </submittedName>
</protein>
<feature type="transmembrane region" description="Helical" evidence="1">
    <location>
        <begin position="493"/>
        <end position="513"/>
    </location>
</feature>
<gene>
    <name evidence="2" type="ORF">SDRG_12227</name>
</gene>
<keyword evidence="1" id="KW-0472">Membrane</keyword>
<dbReference type="EMBL" id="JH767179">
    <property type="protein sequence ID" value="EQC29945.1"/>
    <property type="molecule type" value="Genomic_DNA"/>
</dbReference>
<dbReference type="GeneID" id="19952954"/>
<keyword evidence="3" id="KW-1185">Reference proteome</keyword>
<evidence type="ECO:0000313" key="2">
    <source>
        <dbReference type="EMBL" id="EQC29945.1"/>
    </source>
</evidence>
<accession>T0Q910</accession>
<dbReference type="AlphaFoldDB" id="T0Q910"/>
<feature type="transmembrane region" description="Helical" evidence="1">
    <location>
        <begin position="519"/>
        <end position="542"/>
    </location>
</feature>
<organism evidence="2 3">
    <name type="scientific">Saprolegnia diclina (strain VS20)</name>
    <dbReference type="NCBI Taxonomy" id="1156394"/>
    <lineage>
        <taxon>Eukaryota</taxon>
        <taxon>Sar</taxon>
        <taxon>Stramenopiles</taxon>
        <taxon>Oomycota</taxon>
        <taxon>Saprolegniomycetes</taxon>
        <taxon>Saprolegniales</taxon>
        <taxon>Saprolegniaceae</taxon>
        <taxon>Saprolegnia</taxon>
    </lineage>
</organism>
<dbReference type="InParanoid" id="T0Q910"/>
<dbReference type="Proteomes" id="UP000030762">
    <property type="component" value="Unassembled WGS sequence"/>
</dbReference>